<keyword evidence="1" id="KW-1133">Transmembrane helix</keyword>
<keyword evidence="1" id="KW-0472">Membrane</keyword>
<feature type="transmembrane region" description="Helical" evidence="1">
    <location>
        <begin position="106"/>
        <end position="128"/>
    </location>
</feature>
<evidence type="ECO:0000256" key="1">
    <source>
        <dbReference type="SAM" id="Phobius"/>
    </source>
</evidence>
<organism evidence="2 3">
    <name type="scientific">Pseudokineococcus basanitobsidens</name>
    <dbReference type="NCBI Taxonomy" id="1926649"/>
    <lineage>
        <taxon>Bacteria</taxon>
        <taxon>Bacillati</taxon>
        <taxon>Actinomycetota</taxon>
        <taxon>Actinomycetes</taxon>
        <taxon>Kineosporiales</taxon>
        <taxon>Kineosporiaceae</taxon>
        <taxon>Pseudokineococcus</taxon>
    </lineage>
</organism>
<keyword evidence="1" id="KW-0812">Transmembrane</keyword>
<evidence type="ECO:0000313" key="3">
    <source>
        <dbReference type="Proteomes" id="UP001387100"/>
    </source>
</evidence>
<feature type="transmembrane region" description="Helical" evidence="1">
    <location>
        <begin position="47"/>
        <end position="65"/>
    </location>
</feature>
<accession>A0ABU8RI55</accession>
<dbReference type="EMBL" id="JBBIAA010000003">
    <property type="protein sequence ID" value="MEJ5944756.1"/>
    <property type="molecule type" value="Genomic_DNA"/>
</dbReference>
<sequence length="134" mass="13313">MSTPPDATGAQVEDARVLLAQRVAVVVALPLSVVTGVGLLVGDAVALWLSFAALDAAVVSAALLLRAPRRRRRGVRTALPYLAVLLGALVFVAARDALLGTGVGAVAAAVGGAAAGLGLALPAALDVLRHRPVG</sequence>
<proteinExistence type="predicted"/>
<evidence type="ECO:0000313" key="2">
    <source>
        <dbReference type="EMBL" id="MEJ5944756.1"/>
    </source>
</evidence>
<protein>
    <submittedName>
        <fullName evidence="2">Uncharacterized protein</fullName>
    </submittedName>
</protein>
<gene>
    <name evidence="2" type="ORF">WDZ17_05550</name>
</gene>
<feature type="transmembrane region" description="Helical" evidence="1">
    <location>
        <begin position="77"/>
        <end position="94"/>
    </location>
</feature>
<dbReference type="Proteomes" id="UP001387100">
    <property type="component" value="Unassembled WGS sequence"/>
</dbReference>
<name>A0ABU8RI55_9ACTN</name>
<keyword evidence="3" id="KW-1185">Reference proteome</keyword>
<dbReference type="RefSeq" id="WP_339574137.1">
    <property type="nucleotide sequence ID" value="NZ_JBBIAA010000003.1"/>
</dbReference>
<comment type="caution">
    <text evidence="2">The sequence shown here is derived from an EMBL/GenBank/DDBJ whole genome shotgun (WGS) entry which is preliminary data.</text>
</comment>
<feature type="transmembrane region" description="Helical" evidence="1">
    <location>
        <begin position="23"/>
        <end position="41"/>
    </location>
</feature>
<reference evidence="2 3" key="1">
    <citation type="journal article" date="2017" name="Int. J. Syst. Evol. Microbiol.">
        <title>Pseudokineococcus basanitobsidens sp. nov., isolated from volcanic rock.</title>
        <authorList>
            <person name="Lee D.W."/>
            <person name="Park M.Y."/>
            <person name="Kim J.J."/>
            <person name="Kim B.S."/>
        </authorList>
    </citation>
    <scope>NUCLEOTIDE SEQUENCE [LARGE SCALE GENOMIC DNA]</scope>
    <source>
        <strain evidence="2 3">DSM 103726</strain>
    </source>
</reference>